<evidence type="ECO:0000256" key="1">
    <source>
        <dbReference type="ARBA" id="ARBA00004323"/>
    </source>
</evidence>
<dbReference type="GO" id="GO:0009247">
    <property type="term" value="P:glycolipid biosynthetic process"/>
    <property type="evidence" value="ECO:0007669"/>
    <property type="project" value="InterPro"/>
</dbReference>
<evidence type="ECO:0000256" key="9">
    <source>
        <dbReference type="ARBA" id="ARBA00023180"/>
    </source>
</evidence>
<comment type="subcellular location">
    <subcellularLocation>
        <location evidence="1">Golgi apparatus membrane</location>
        <topology evidence="1">Single-pass type II membrane protein</topology>
    </subcellularLocation>
</comment>
<evidence type="ECO:0000256" key="6">
    <source>
        <dbReference type="ARBA" id="ARBA00022989"/>
    </source>
</evidence>
<evidence type="ECO:0000256" key="10">
    <source>
        <dbReference type="SAM" id="Phobius"/>
    </source>
</evidence>
<dbReference type="GO" id="GO:0001733">
    <property type="term" value="F:galactosylceramide sulfotransferase activity"/>
    <property type="evidence" value="ECO:0007669"/>
    <property type="project" value="InterPro"/>
</dbReference>
<dbReference type="PANTHER" id="PTHR14647:SF87">
    <property type="entry name" value="PUTATIVE-RELATED"/>
    <property type="match status" value="1"/>
</dbReference>
<dbReference type="OrthoDB" id="514299at2759"/>
<keyword evidence="9" id="KW-0325">Glycoprotein</keyword>
<evidence type="ECO:0000256" key="8">
    <source>
        <dbReference type="ARBA" id="ARBA00023136"/>
    </source>
</evidence>
<dbReference type="GO" id="GO:0000139">
    <property type="term" value="C:Golgi membrane"/>
    <property type="evidence" value="ECO:0007669"/>
    <property type="project" value="UniProtKB-SubCell"/>
</dbReference>
<keyword evidence="12" id="KW-1185">Reference proteome</keyword>
<keyword evidence="7" id="KW-0333">Golgi apparatus</keyword>
<keyword evidence="6 10" id="KW-1133">Transmembrane helix</keyword>
<accession>A0A8S4NZF1</accession>
<dbReference type="SUPFAM" id="SSF52540">
    <property type="entry name" value="P-loop containing nucleoside triphosphate hydrolases"/>
    <property type="match status" value="1"/>
</dbReference>
<keyword evidence="4 10" id="KW-0812">Transmembrane</keyword>
<dbReference type="EMBL" id="CAIIXF020000006">
    <property type="protein sequence ID" value="CAH1787560.1"/>
    <property type="molecule type" value="Genomic_DNA"/>
</dbReference>
<gene>
    <name evidence="11" type="ORF">OFUS_LOCUS13231</name>
</gene>
<dbReference type="Proteomes" id="UP000749559">
    <property type="component" value="Unassembled WGS sequence"/>
</dbReference>
<evidence type="ECO:0000313" key="11">
    <source>
        <dbReference type="EMBL" id="CAH1787560.1"/>
    </source>
</evidence>
<proteinExistence type="inferred from homology"/>
<dbReference type="AlphaFoldDB" id="A0A8S4NZF1"/>
<evidence type="ECO:0000256" key="5">
    <source>
        <dbReference type="ARBA" id="ARBA00022968"/>
    </source>
</evidence>
<dbReference type="InterPro" id="IPR009729">
    <property type="entry name" value="Gal-3-0_sulfotransfrase"/>
</dbReference>
<sequence>MRVPKAFLRKVILCVVIIQLMYILTSKLSTNEKSIKSKSSTKLEKISLDNKRRGDKPLNSIYFLKTHKTGSTTLQSILMRYGDTRNLSFAFKEKNHELGWPRVFHKNIPIKLKAPHSRYDIICQHLRHSDDVFDVLNPKAKVITILRNPTYNFISTFKYFYEKWTKRCFGTINIDEFLSTMENSTSNITVSNECVNRQLYDLGMRPNDTVNVIKVKRKIWEMDMTFDLVMISEYFNEGLILLKHLMNWSFDDIVYISKNVQTKKTKGIDVTYPEAYRKIRELNIGDEMLYQHYNKTFWNMINNFGRERMNREVSKLNQIRDKMKTFCIGEVVNGTNERLSEHNKPTWMANKVNAYILSEEGKHDATCKQLVAGEDQYTDFLRQKMKSLGYI</sequence>
<organism evidence="11 12">
    <name type="scientific">Owenia fusiformis</name>
    <name type="common">Polychaete worm</name>
    <dbReference type="NCBI Taxonomy" id="6347"/>
    <lineage>
        <taxon>Eukaryota</taxon>
        <taxon>Metazoa</taxon>
        <taxon>Spiralia</taxon>
        <taxon>Lophotrochozoa</taxon>
        <taxon>Annelida</taxon>
        <taxon>Polychaeta</taxon>
        <taxon>Sedentaria</taxon>
        <taxon>Canalipalpata</taxon>
        <taxon>Sabellida</taxon>
        <taxon>Oweniida</taxon>
        <taxon>Oweniidae</taxon>
        <taxon>Owenia</taxon>
    </lineage>
</organism>
<dbReference type="InterPro" id="IPR027417">
    <property type="entry name" value="P-loop_NTPase"/>
</dbReference>
<reference evidence="11" key="1">
    <citation type="submission" date="2022-03" db="EMBL/GenBank/DDBJ databases">
        <authorList>
            <person name="Martin C."/>
        </authorList>
    </citation>
    <scope>NUCLEOTIDE SEQUENCE</scope>
</reference>
<keyword evidence="3" id="KW-0808">Transferase</keyword>
<evidence type="ECO:0000256" key="2">
    <source>
        <dbReference type="ARBA" id="ARBA00008124"/>
    </source>
</evidence>
<protein>
    <submittedName>
        <fullName evidence="11">Uncharacterized protein</fullName>
    </submittedName>
</protein>
<evidence type="ECO:0000256" key="7">
    <source>
        <dbReference type="ARBA" id="ARBA00023034"/>
    </source>
</evidence>
<evidence type="ECO:0000256" key="4">
    <source>
        <dbReference type="ARBA" id="ARBA00022692"/>
    </source>
</evidence>
<evidence type="ECO:0000313" key="12">
    <source>
        <dbReference type="Proteomes" id="UP000749559"/>
    </source>
</evidence>
<feature type="transmembrane region" description="Helical" evidence="10">
    <location>
        <begin position="7"/>
        <end position="24"/>
    </location>
</feature>
<dbReference type="Gene3D" id="3.40.50.300">
    <property type="entry name" value="P-loop containing nucleotide triphosphate hydrolases"/>
    <property type="match status" value="1"/>
</dbReference>
<comment type="caution">
    <text evidence="11">The sequence shown here is derived from an EMBL/GenBank/DDBJ whole genome shotgun (WGS) entry which is preliminary data.</text>
</comment>
<dbReference type="PANTHER" id="PTHR14647">
    <property type="entry name" value="GALACTOSE-3-O-SULFOTRANSFERASE"/>
    <property type="match status" value="1"/>
</dbReference>
<comment type="similarity">
    <text evidence="2">Belongs to the galactose-3-O-sulfotransferase family.</text>
</comment>
<evidence type="ECO:0000256" key="3">
    <source>
        <dbReference type="ARBA" id="ARBA00022679"/>
    </source>
</evidence>
<dbReference type="Pfam" id="PF06990">
    <property type="entry name" value="Gal-3-0_sulfotr"/>
    <property type="match status" value="1"/>
</dbReference>
<name>A0A8S4NZF1_OWEFU</name>
<keyword evidence="8 10" id="KW-0472">Membrane</keyword>
<keyword evidence="5" id="KW-0735">Signal-anchor</keyword>